<feature type="domain" description="Ribosomal RNA adenine methylase transferase N-terminal" evidence="12">
    <location>
        <begin position="37"/>
        <end position="206"/>
    </location>
</feature>
<evidence type="ECO:0000313" key="13">
    <source>
        <dbReference type="EMBL" id="NOV46305.1"/>
    </source>
</evidence>
<dbReference type="PANTHER" id="PTHR11727">
    <property type="entry name" value="DIMETHYLADENOSINE TRANSFERASE"/>
    <property type="match status" value="1"/>
</dbReference>
<dbReference type="InterPro" id="IPR020598">
    <property type="entry name" value="rRNA_Ade_methylase_Trfase_N"/>
</dbReference>
<dbReference type="FunFam" id="3.40.50.150:FF:000007">
    <property type="entry name" value="rRNA adenine N(6)-methyltransferase"/>
    <property type="match status" value="1"/>
</dbReference>
<evidence type="ECO:0000256" key="2">
    <source>
        <dbReference type="ARBA" id="ARBA00022603"/>
    </source>
</evidence>
<dbReference type="GO" id="GO:0005730">
    <property type="term" value="C:nucleolus"/>
    <property type="evidence" value="ECO:0007669"/>
    <property type="project" value="TreeGrafter"/>
</dbReference>
<dbReference type="EMBL" id="GIIL01002579">
    <property type="protein sequence ID" value="NOV46305.1"/>
    <property type="molecule type" value="Transcribed_RNA"/>
</dbReference>
<feature type="binding site" evidence="10">
    <location>
        <position position="30"/>
    </location>
    <ligand>
        <name>S-adenosyl-L-methionine</name>
        <dbReference type="ChEBI" id="CHEBI:59789"/>
    </ligand>
</feature>
<evidence type="ECO:0000256" key="1">
    <source>
        <dbReference type="ARBA" id="ARBA00022552"/>
    </source>
</evidence>
<evidence type="ECO:0000256" key="4">
    <source>
        <dbReference type="ARBA" id="ARBA00022691"/>
    </source>
</evidence>
<dbReference type="GO" id="GO:0052909">
    <property type="term" value="F:18S rRNA (adenine(1779)-N(6)/adenine(1780)-N(6))-dimethyltransferase activity"/>
    <property type="evidence" value="ECO:0007669"/>
    <property type="project" value="UniProtKB-EC"/>
</dbReference>
<dbReference type="SUPFAM" id="SSF53335">
    <property type="entry name" value="S-adenosyl-L-methionine-dependent methyltransferases"/>
    <property type="match status" value="1"/>
</dbReference>
<dbReference type="NCBIfam" id="TIGR00755">
    <property type="entry name" value="ksgA"/>
    <property type="match status" value="1"/>
</dbReference>
<comment type="catalytic activity">
    <reaction evidence="8">
        <text>adenosine(1779)/adenosine(1780) in 18S rRNA + 4 S-adenosyl-L-methionine = N(6)-dimethyladenosine(1779)/N(6)-dimethyladenosine(1780) in 18S rRNA + 4 S-adenosyl-L-homocysteine + 4 H(+)</text>
        <dbReference type="Rhea" id="RHEA:42780"/>
        <dbReference type="Rhea" id="RHEA-COMP:10234"/>
        <dbReference type="Rhea" id="RHEA-COMP:10236"/>
        <dbReference type="ChEBI" id="CHEBI:15378"/>
        <dbReference type="ChEBI" id="CHEBI:57856"/>
        <dbReference type="ChEBI" id="CHEBI:59789"/>
        <dbReference type="ChEBI" id="CHEBI:74411"/>
        <dbReference type="ChEBI" id="CHEBI:74493"/>
        <dbReference type="EC" id="2.1.1.183"/>
    </reaction>
</comment>
<dbReference type="PANTHER" id="PTHR11727:SF7">
    <property type="entry name" value="DIMETHYLADENOSINE TRANSFERASE-RELATED"/>
    <property type="match status" value="1"/>
</dbReference>
<dbReference type="Gene3D" id="3.40.50.150">
    <property type="entry name" value="Vaccinia Virus protein VP39"/>
    <property type="match status" value="1"/>
</dbReference>
<accession>A0A6M2DJ34</accession>
<evidence type="ECO:0000256" key="11">
    <source>
        <dbReference type="RuleBase" id="RU362106"/>
    </source>
</evidence>
<feature type="binding site" evidence="10">
    <location>
        <position position="57"/>
    </location>
    <ligand>
        <name>S-adenosyl-L-methionine</name>
        <dbReference type="ChEBI" id="CHEBI:59789"/>
    </ligand>
</feature>
<comment type="function">
    <text evidence="7">Specifically dimethylates two adjacent adenosines in the loop of a conserved hairpin near the 3'-end of 18S rRNA in the 40S particle. Involved in the pre-rRNA processing steps leading to small-subunit rRNA production independently of its RNA-modifying catalytic activity. Part of the small subunit (SSU) processome, first precursor of the small eukaryotic ribosomal subunit. During the assembly of the SSU processome in the nucleolus, many ribosome biogenesis factors, an RNA chaperone and ribosomal proteins associate with the nascent pre-rRNA and work in concert to generate RNA folding, modifications, rearrangements and cleavage as well as targeted degradation of pre-ribosomal RNA by the RNA exosome.</text>
</comment>
<keyword evidence="2 10" id="KW-0489">Methyltransferase</keyword>
<dbReference type="HAMAP" id="MF_00607">
    <property type="entry name" value="16SrRNA_methyltr_A"/>
    <property type="match status" value="1"/>
</dbReference>
<feature type="binding site" evidence="10">
    <location>
        <position position="32"/>
    </location>
    <ligand>
        <name>S-adenosyl-L-methionine</name>
        <dbReference type="ChEBI" id="CHEBI:59789"/>
    </ligand>
</feature>
<keyword evidence="4 10" id="KW-0949">S-adenosyl-L-methionine</keyword>
<evidence type="ECO:0000256" key="7">
    <source>
        <dbReference type="ARBA" id="ARBA00046134"/>
    </source>
</evidence>
<dbReference type="EC" id="2.1.1.-" evidence="11"/>
<evidence type="ECO:0000256" key="10">
    <source>
        <dbReference type="PROSITE-ProRule" id="PRU01026"/>
    </source>
</evidence>
<dbReference type="PROSITE" id="PS01131">
    <property type="entry name" value="RRNA_A_DIMETH"/>
    <property type="match status" value="1"/>
</dbReference>
<dbReference type="GO" id="GO:0003723">
    <property type="term" value="F:RNA binding"/>
    <property type="evidence" value="ECO:0007669"/>
    <property type="project" value="UniProtKB-UniRule"/>
</dbReference>
<sequence length="306" mass="34840">MPKVKTDRSSRVHQEVARQGILFNKDFGQHILKNPLIITGMLDKAALRPTDVVLEIGPGTGNMTVKILERVKKVVACEIDPRLVAELQKRVQGTDYKPKLQILIGDALKADLPFFDICVANVPYQISSPLVFKLLLHRPFFRCAVLMFQREFAQRLVAKPGDKLYCRLSVNTQLLARVDILMKVGKNNFKPPPKVESSVVRIEPRNPPPPINFSEWDGLTRIAFTRKNKTLSAAFKQSSVIQTLERNYKLHCSLNNINIPENLDMKAKIETILIEKNFDQKRARTMDIDDFMNILHAFNAEGIHFA</sequence>
<dbReference type="AlphaFoldDB" id="A0A6M2DJ34"/>
<dbReference type="InterPro" id="IPR020596">
    <property type="entry name" value="rRNA_Ade_Mease_Trfase_CS"/>
</dbReference>
<dbReference type="InterPro" id="IPR011530">
    <property type="entry name" value="rRNA_adenine_dimethylase"/>
</dbReference>
<keyword evidence="3 10" id="KW-0808">Transferase</keyword>
<feature type="binding site" evidence="10">
    <location>
        <position position="78"/>
    </location>
    <ligand>
        <name>S-adenosyl-L-methionine</name>
        <dbReference type="ChEBI" id="CHEBI:59789"/>
    </ligand>
</feature>
<evidence type="ECO:0000256" key="9">
    <source>
        <dbReference type="ARBA" id="ARBA00061109"/>
    </source>
</evidence>
<dbReference type="CDD" id="cd02440">
    <property type="entry name" value="AdoMet_MTases"/>
    <property type="match status" value="1"/>
</dbReference>
<dbReference type="PROSITE" id="PS51689">
    <property type="entry name" value="SAM_RNA_A_N6_MT"/>
    <property type="match status" value="1"/>
</dbReference>
<evidence type="ECO:0000256" key="8">
    <source>
        <dbReference type="ARBA" id="ARBA00049478"/>
    </source>
</evidence>
<feature type="binding site" evidence="10">
    <location>
        <position position="106"/>
    </location>
    <ligand>
        <name>S-adenosyl-L-methionine</name>
        <dbReference type="ChEBI" id="CHEBI:59789"/>
    </ligand>
</feature>
<keyword evidence="5 10" id="KW-0694">RNA-binding</keyword>
<comment type="similarity">
    <text evidence="9 10 11">Belongs to the class I-like SAM-binding methyltransferase superfamily. rRNA adenine N(6)-methyltransferase family.</text>
</comment>
<evidence type="ECO:0000256" key="3">
    <source>
        <dbReference type="ARBA" id="ARBA00022679"/>
    </source>
</evidence>
<feature type="binding site" evidence="10">
    <location>
        <position position="121"/>
    </location>
    <ligand>
        <name>S-adenosyl-L-methionine</name>
        <dbReference type="ChEBI" id="CHEBI:59789"/>
    </ligand>
</feature>
<comment type="subunit">
    <text evidence="6">Part of the small subunit (SSU) processome, composed of more than 70 proteins and the RNA chaperone small nucleolar RNA (snoRNA) U3.</text>
</comment>
<dbReference type="Gene3D" id="1.10.8.480">
    <property type="match status" value="1"/>
</dbReference>
<dbReference type="InterPro" id="IPR029063">
    <property type="entry name" value="SAM-dependent_MTases_sf"/>
</dbReference>
<reference evidence="13" key="1">
    <citation type="submission" date="2020-03" db="EMBL/GenBank/DDBJ databases">
        <title>Transcriptomic Profiling of the Digestive Tract of the Rat Flea, Xenopsylla cheopis, Following Blood Feeding and Infection with Yersinia pestis.</title>
        <authorList>
            <person name="Bland D.M."/>
            <person name="Martens C.A."/>
            <person name="Virtaneva K."/>
            <person name="Kanakabandi K."/>
            <person name="Long D."/>
            <person name="Rosenke R."/>
            <person name="Saturday G.A."/>
            <person name="Hoyt F.H."/>
            <person name="Bruno D.P."/>
            <person name="Ribeiro J.M.C."/>
            <person name="Hinnebusch J."/>
        </authorList>
    </citation>
    <scope>NUCLEOTIDE SEQUENCE</scope>
</reference>
<keyword evidence="1 11" id="KW-0698">rRNA processing</keyword>
<dbReference type="InterPro" id="IPR001737">
    <property type="entry name" value="KsgA/Erm"/>
</dbReference>
<evidence type="ECO:0000256" key="6">
    <source>
        <dbReference type="ARBA" id="ARBA00035020"/>
    </source>
</evidence>
<protein>
    <recommendedName>
        <fullName evidence="11">rRNA adenine N(6)-methyltransferase</fullName>
        <ecNumber evidence="11">2.1.1.-</ecNumber>
    </recommendedName>
</protein>
<dbReference type="Pfam" id="PF00398">
    <property type="entry name" value="RrnaAD"/>
    <property type="match status" value="1"/>
</dbReference>
<name>A0A6M2DJ34_XENCH</name>
<organism evidence="13">
    <name type="scientific">Xenopsylla cheopis</name>
    <name type="common">Oriental rat flea</name>
    <name type="synonym">Pulex cheopis</name>
    <dbReference type="NCBI Taxonomy" id="163159"/>
    <lineage>
        <taxon>Eukaryota</taxon>
        <taxon>Metazoa</taxon>
        <taxon>Ecdysozoa</taxon>
        <taxon>Arthropoda</taxon>
        <taxon>Hexapoda</taxon>
        <taxon>Insecta</taxon>
        <taxon>Pterygota</taxon>
        <taxon>Neoptera</taxon>
        <taxon>Endopterygota</taxon>
        <taxon>Siphonaptera</taxon>
        <taxon>Pulicidae</taxon>
        <taxon>Xenopsyllinae</taxon>
        <taxon>Xenopsylla</taxon>
    </lineage>
</organism>
<evidence type="ECO:0000256" key="5">
    <source>
        <dbReference type="ARBA" id="ARBA00022884"/>
    </source>
</evidence>
<dbReference type="FunFam" id="1.10.8.480:FF:000002">
    <property type="entry name" value="rRNA adenine N(6)-methyltransferase"/>
    <property type="match status" value="1"/>
</dbReference>
<dbReference type="SMART" id="SM00650">
    <property type="entry name" value="rADc"/>
    <property type="match status" value="1"/>
</dbReference>
<proteinExistence type="inferred from homology"/>
<evidence type="ECO:0000259" key="12">
    <source>
        <dbReference type="SMART" id="SM00650"/>
    </source>
</evidence>